<dbReference type="PANTHER" id="PTHR43334:SF1">
    <property type="entry name" value="3-HYDROXYPROPIONATE--COA LIGASE [ADP-FORMING]"/>
    <property type="match status" value="1"/>
</dbReference>
<keyword evidence="3 5" id="KW-0067">ATP-binding</keyword>
<organism evidence="7 8">
    <name type="scientific">Neobacillus bataviensis</name>
    <dbReference type="NCBI Taxonomy" id="220685"/>
    <lineage>
        <taxon>Bacteria</taxon>
        <taxon>Bacillati</taxon>
        <taxon>Bacillota</taxon>
        <taxon>Bacilli</taxon>
        <taxon>Bacillales</taxon>
        <taxon>Bacillaceae</taxon>
        <taxon>Neobacillus</taxon>
    </lineage>
</organism>
<dbReference type="InterPro" id="IPR011761">
    <property type="entry name" value="ATP-grasp"/>
</dbReference>
<evidence type="ECO:0000313" key="8">
    <source>
        <dbReference type="Proteomes" id="UP000319671"/>
    </source>
</evidence>
<accession>A0A561CEM6</accession>
<dbReference type="SMART" id="SM00881">
    <property type="entry name" value="CoA_binding"/>
    <property type="match status" value="1"/>
</dbReference>
<dbReference type="SUPFAM" id="SSF56059">
    <property type="entry name" value="Glutathione synthetase ATP-binding domain-like"/>
    <property type="match status" value="1"/>
</dbReference>
<feature type="domain" description="ATP-grasp" evidence="6">
    <location>
        <begin position="493"/>
        <end position="529"/>
    </location>
</feature>
<dbReference type="InterPro" id="IPR043938">
    <property type="entry name" value="Ligase_CoA_dom"/>
</dbReference>
<dbReference type="GO" id="GO:0046872">
    <property type="term" value="F:metal ion binding"/>
    <property type="evidence" value="ECO:0007669"/>
    <property type="project" value="InterPro"/>
</dbReference>
<dbReference type="Gene3D" id="3.40.50.261">
    <property type="entry name" value="Succinyl-CoA synthetase domains"/>
    <property type="match status" value="2"/>
</dbReference>
<evidence type="ECO:0000256" key="1">
    <source>
        <dbReference type="ARBA" id="ARBA00022598"/>
    </source>
</evidence>
<dbReference type="Gene3D" id="3.40.50.720">
    <property type="entry name" value="NAD(P)-binding Rossmann-like Domain"/>
    <property type="match status" value="1"/>
</dbReference>
<dbReference type="Pfam" id="PF13549">
    <property type="entry name" value="ATP-grasp_5"/>
    <property type="match status" value="1"/>
</dbReference>
<dbReference type="InterPro" id="IPR032875">
    <property type="entry name" value="Succ_CoA_lig_flav_dom"/>
</dbReference>
<keyword evidence="2 5" id="KW-0547">Nucleotide-binding</keyword>
<evidence type="ECO:0000256" key="2">
    <source>
        <dbReference type="ARBA" id="ARBA00022741"/>
    </source>
</evidence>
<comment type="caution">
    <text evidence="7">The sequence shown here is derived from an EMBL/GenBank/DDBJ whole genome shotgun (WGS) entry which is preliminary data.</text>
</comment>
<dbReference type="RefSeq" id="WP_144568480.1">
    <property type="nucleotide sequence ID" value="NZ_VIVN01000026.1"/>
</dbReference>
<protein>
    <submittedName>
        <fullName evidence="7">Acyl-CoA synthetase (NDP forming)</fullName>
    </submittedName>
</protein>
<keyword evidence="8" id="KW-1185">Reference proteome</keyword>
<name>A0A561CEM6_9BACI</name>
<dbReference type="EMBL" id="VIVN01000026">
    <property type="protein sequence ID" value="TWD89626.1"/>
    <property type="molecule type" value="Genomic_DNA"/>
</dbReference>
<dbReference type="FunFam" id="3.30.1490.20:FF:000020">
    <property type="entry name" value="Protein lysine acetyltransferase"/>
    <property type="match status" value="1"/>
</dbReference>
<evidence type="ECO:0000259" key="6">
    <source>
        <dbReference type="PROSITE" id="PS50975"/>
    </source>
</evidence>
<dbReference type="InterPro" id="IPR036291">
    <property type="entry name" value="NAD(P)-bd_dom_sf"/>
</dbReference>
<dbReference type="Gene3D" id="3.30.470.20">
    <property type="entry name" value="ATP-grasp fold, B domain"/>
    <property type="match status" value="1"/>
</dbReference>
<dbReference type="InterPro" id="IPR013815">
    <property type="entry name" value="ATP_grasp_subdomain_1"/>
</dbReference>
<dbReference type="GO" id="GO:0043758">
    <property type="term" value="F:acetate-CoA ligase (ADP-forming) activity"/>
    <property type="evidence" value="ECO:0007669"/>
    <property type="project" value="InterPro"/>
</dbReference>
<evidence type="ECO:0000256" key="3">
    <source>
        <dbReference type="ARBA" id="ARBA00022840"/>
    </source>
</evidence>
<dbReference type="InterPro" id="IPR051538">
    <property type="entry name" value="Acyl-CoA_Synth/Transferase"/>
</dbReference>
<keyword evidence="1" id="KW-0436">Ligase</keyword>
<dbReference type="AlphaFoldDB" id="A0A561CEM6"/>
<dbReference type="GO" id="GO:0005524">
    <property type="term" value="F:ATP binding"/>
    <property type="evidence" value="ECO:0007669"/>
    <property type="project" value="UniProtKB-UniRule"/>
</dbReference>
<dbReference type="Pfam" id="PF13380">
    <property type="entry name" value="CoA_binding_2"/>
    <property type="match status" value="1"/>
</dbReference>
<reference evidence="7 8" key="1">
    <citation type="submission" date="2019-06" db="EMBL/GenBank/DDBJ databases">
        <title>Sorghum-associated microbial communities from plants grown in Nebraska, USA.</title>
        <authorList>
            <person name="Schachtman D."/>
        </authorList>
    </citation>
    <scope>NUCLEOTIDE SEQUENCE [LARGE SCALE GENOMIC DNA]</scope>
    <source>
        <strain evidence="7 8">2482</strain>
    </source>
</reference>
<gene>
    <name evidence="7" type="ORF">FB550_12623</name>
</gene>
<dbReference type="Proteomes" id="UP000319671">
    <property type="component" value="Unassembled WGS sequence"/>
</dbReference>
<dbReference type="PANTHER" id="PTHR43334">
    <property type="entry name" value="ACETATE--COA LIGASE [ADP-FORMING]"/>
    <property type="match status" value="1"/>
</dbReference>
<dbReference type="Pfam" id="PF19045">
    <property type="entry name" value="Ligase_CoA_2"/>
    <property type="match status" value="1"/>
</dbReference>
<evidence type="ECO:0000256" key="5">
    <source>
        <dbReference type="PROSITE-ProRule" id="PRU00409"/>
    </source>
</evidence>
<evidence type="ECO:0000256" key="4">
    <source>
        <dbReference type="ARBA" id="ARBA00060888"/>
    </source>
</evidence>
<dbReference type="SUPFAM" id="SSF52210">
    <property type="entry name" value="Succinyl-CoA synthetase domains"/>
    <property type="match status" value="2"/>
</dbReference>
<evidence type="ECO:0000313" key="7">
    <source>
        <dbReference type="EMBL" id="TWD89626.1"/>
    </source>
</evidence>
<sequence>MNNNLRYLFNPDSIAIIGCSPNAKKIGGRPLDYLIKYGYKGRIYPINPNYQEIRDLTCYETIKNVPGEVDLAIIALPQKLVLSTFQTCIEKKVKSVVIFSSGFSEVGDLGKQEQDQLTKLAKENNIRILGPNCLGLFNVRKGMYATFSTILEEDAPIQGGKIGFVSQSGAFGSHVFTLARQHHIGFSHFVATGNESDIDVADCIQYLAEDEETDVIACYIEGAKDGKKLIEAFQLAKQKKKPIVILKVGKTDVGMKAAMSHTGSMVGSDEVYDTIFRQYGVYRAHTIEEFIDVAQAFSELPAVNGNRVAIFTVSGGVGIMLADQVMENGLALPETPEDVQKRLKEMLPIASVKNPLDTTAQINFMPTLLEDFMEEVLESGQFDSAIAFLGFAGLKTDSLNTRIKSLLKIKAKFPQIPLVTVTLNNPASKKLFYEKGLVVNEDPTRAVKMISALYKLGKNMEPVQPEIQRENKDVNLYDIISSSSAELTEYASKQIVAQYDIPVTKEILAKSEKEAVEFAEEIGYPVALKGMSPQILHKTEKGLVLLNVKDPQGVKEGFNHLKKIIDETEQADFEGVLVQEMLTEKSMEMFVGSKKDPIFGQMILVGLGGIYIEAFKDVAMRKAPVTTEMAKEMIEELKSSKLLKEFRGNAAYDVNALCELVSKFSYMIDTWEEEIEEADLNPTIVFRNGLGVKVADALMKLDKKSEVILM</sequence>
<comment type="similarity">
    <text evidence="4">In the N-terminal section; belongs to the acetate CoA ligase alpha subunit family.</text>
</comment>
<dbReference type="Gene3D" id="3.30.1490.20">
    <property type="entry name" value="ATP-grasp fold, A domain"/>
    <property type="match status" value="1"/>
</dbReference>
<proteinExistence type="inferred from homology"/>
<dbReference type="InterPro" id="IPR003781">
    <property type="entry name" value="CoA-bd"/>
</dbReference>
<dbReference type="Pfam" id="PF13607">
    <property type="entry name" value="Succ_CoA_lig"/>
    <property type="match status" value="1"/>
</dbReference>
<dbReference type="PROSITE" id="PS50975">
    <property type="entry name" value="ATP_GRASP"/>
    <property type="match status" value="1"/>
</dbReference>
<dbReference type="InterPro" id="IPR016102">
    <property type="entry name" value="Succinyl-CoA_synth-like"/>
</dbReference>
<dbReference type="SUPFAM" id="SSF51735">
    <property type="entry name" value="NAD(P)-binding Rossmann-fold domains"/>
    <property type="match status" value="1"/>
</dbReference>